<keyword evidence="1" id="KW-1133">Transmembrane helix</keyword>
<reference evidence="2 3" key="1">
    <citation type="submission" date="2019-10" db="EMBL/GenBank/DDBJ databases">
        <title>Comparative genomics of sulfur disproportionating microorganisms.</title>
        <authorList>
            <person name="Ward L.M."/>
            <person name="Bertran E."/>
            <person name="Johnston D."/>
        </authorList>
    </citation>
    <scope>NUCLEOTIDE SEQUENCE [LARGE SCALE GENOMIC DNA]</scope>
    <source>
        <strain evidence="2 3">DSM 14055</strain>
    </source>
</reference>
<sequence>MWLWMLLFPAVIFGLIALIPLNLEIYYRQRGREGYLRLSAGTWFGIKYTRTVPAPPPVHRPPIRPLLKCRSVVQTGTTKEPVKRENRPDLSRYLSVYHLLKRHLPLGKRLWPALRYFLQRLELRHFQWRTLVGLPDAAQTGLAVGGLWSLKGLVLTGLYRMFKGKSAPPDVAVVPCFTGPAFGLLFHCIFTIRIGHIMVTVIKLAYMMFVYFLNTTLRSWTSKLFRG</sequence>
<dbReference type="RefSeq" id="WP_152947409.1">
    <property type="nucleotide sequence ID" value="NZ_WHYR01000034.1"/>
</dbReference>
<accession>A0A6N7IS99</accession>
<proteinExistence type="predicted"/>
<feature type="transmembrane region" description="Helical" evidence="1">
    <location>
        <begin position="198"/>
        <end position="217"/>
    </location>
</feature>
<dbReference type="Proteomes" id="UP000441717">
    <property type="component" value="Unassembled WGS sequence"/>
</dbReference>
<evidence type="ECO:0000313" key="2">
    <source>
        <dbReference type="EMBL" id="MQL52986.1"/>
    </source>
</evidence>
<evidence type="ECO:0000313" key="3">
    <source>
        <dbReference type="Proteomes" id="UP000441717"/>
    </source>
</evidence>
<dbReference type="InterPro" id="IPR021338">
    <property type="entry name" value="DUF2953"/>
</dbReference>
<name>A0A6N7IS99_9FIRM</name>
<dbReference type="OrthoDB" id="1953500at2"/>
<dbReference type="AlphaFoldDB" id="A0A6N7IS99"/>
<keyword evidence="3" id="KW-1185">Reference proteome</keyword>
<protein>
    <submittedName>
        <fullName evidence="2">DUF2953 domain-containing protein</fullName>
    </submittedName>
</protein>
<organism evidence="2 3">
    <name type="scientific">Desulfofundulus thermobenzoicus</name>
    <dbReference type="NCBI Taxonomy" id="29376"/>
    <lineage>
        <taxon>Bacteria</taxon>
        <taxon>Bacillati</taxon>
        <taxon>Bacillota</taxon>
        <taxon>Clostridia</taxon>
        <taxon>Eubacteriales</taxon>
        <taxon>Peptococcaceae</taxon>
        <taxon>Desulfofundulus</taxon>
    </lineage>
</organism>
<feature type="transmembrane region" description="Helical" evidence="1">
    <location>
        <begin position="171"/>
        <end position="192"/>
    </location>
</feature>
<keyword evidence="1" id="KW-0812">Transmembrane</keyword>
<dbReference type="EMBL" id="WHYR01000034">
    <property type="protein sequence ID" value="MQL52986.1"/>
    <property type="molecule type" value="Genomic_DNA"/>
</dbReference>
<feature type="transmembrane region" description="Helical" evidence="1">
    <location>
        <begin position="6"/>
        <end position="27"/>
    </location>
</feature>
<keyword evidence="1" id="KW-0472">Membrane</keyword>
<evidence type="ECO:0000256" key="1">
    <source>
        <dbReference type="SAM" id="Phobius"/>
    </source>
</evidence>
<comment type="caution">
    <text evidence="2">The sequence shown here is derived from an EMBL/GenBank/DDBJ whole genome shotgun (WGS) entry which is preliminary data.</text>
</comment>
<dbReference type="Pfam" id="PF11167">
    <property type="entry name" value="DUF2953"/>
    <property type="match status" value="1"/>
</dbReference>
<gene>
    <name evidence="2" type="ORF">GFC01_12085</name>
</gene>